<reference evidence="2" key="2">
    <citation type="submission" date="2016-06" db="EMBL/GenBank/DDBJ databases">
        <title>The genome of a short-lived fish provides insights into sex chromosome evolution and the genetic control of aging.</title>
        <authorList>
            <person name="Reichwald K."/>
            <person name="Felder M."/>
            <person name="Petzold A."/>
            <person name="Koch P."/>
            <person name="Groth M."/>
            <person name="Platzer M."/>
        </authorList>
    </citation>
    <scope>NUCLEOTIDE SEQUENCE</scope>
    <source>
        <tissue evidence="2">Brain</tissue>
    </source>
</reference>
<gene>
    <name evidence="2" type="primary">CABZ01023601.1</name>
</gene>
<organism evidence="2">
    <name type="scientific">Nothobranchius kuhntae</name>
    <name type="common">Beira killifish</name>
    <dbReference type="NCBI Taxonomy" id="321403"/>
    <lineage>
        <taxon>Eukaryota</taxon>
        <taxon>Metazoa</taxon>
        <taxon>Chordata</taxon>
        <taxon>Craniata</taxon>
        <taxon>Vertebrata</taxon>
        <taxon>Euteleostomi</taxon>
        <taxon>Actinopterygii</taxon>
        <taxon>Neopterygii</taxon>
        <taxon>Teleostei</taxon>
        <taxon>Neoteleostei</taxon>
        <taxon>Acanthomorphata</taxon>
        <taxon>Ovalentaria</taxon>
        <taxon>Atherinomorphae</taxon>
        <taxon>Cyprinodontiformes</taxon>
        <taxon>Nothobranchiidae</taxon>
        <taxon>Nothobranchius</taxon>
    </lineage>
</organism>
<dbReference type="InterPro" id="IPR051860">
    <property type="entry name" value="Plasmodium_CSP_Invasion"/>
</dbReference>
<name>A0A1A8KKF3_NOTKU</name>
<reference evidence="2" key="1">
    <citation type="submission" date="2016-05" db="EMBL/GenBank/DDBJ databases">
        <authorList>
            <person name="Lavstsen T."/>
            <person name="Jespersen J.S."/>
        </authorList>
    </citation>
    <scope>NUCLEOTIDE SEQUENCE</scope>
    <source>
        <tissue evidence="2">Brain</tissue>
    </source>
</reference>
<dbReference type="EMBL" id="HAEE01012104">
    <property type="protein sequence ID" value="SBR32154.1"/>
    <property type="molecule type" value="Transcribed_RNA"/>
</dbReference>
<feature type="compositionally biased region" description="Polar residues" evidence="1">
    <location>
        <begin position="1"/>
        <end position="15"/>
    </location>
</feature>
<dbReference type="AlphaFoldDB" id="A0A1A8KKF3"/>
<evidence type="ECO:0000313" key="2">
    <source>
        <dbReference type="EMBL" id="SBR32154.1"/>
    </source>
</evidence>
<protein>
    <submittedName>
        <fullName evidence="2">Uncharacterized protein</fullName>
    </submittedName>
</protein>
<dbReference type="PANTHER" id="PTHR44826">
    <property type="entry name" value="SPORE COAT PROTEIN SP85"/>
    <property type="match status" value="1"/>
</dbReference>
<dbReference type="PANTHER" id="PTHR44826:SF5">
    <property type="entry name" value="DYNEIN HEAVY CHAIN"/>
    <property type="match status" value="1"/>
</dbReference>
<sequence length="110" mass="12407">PTRPSTYPSIQTSASPPVHPSNHPYIHPLIHPTVHPPTHPSIRPSVRPSIYLPVYLSINKKVCVTDGTEFGIIQSLLIKTHNKSEEWLIIPKCSFTKQNTFIQQSHAVRQ</sequence>
<evidence type="ECO:0000256" key="1">
    <source>
        <dbReference type="SAM" id="MobiDB-lite"/>
    </source>
</evidence>
<feature type="non-terminal residue" evidence="2">
    <location>
        <position position="1"/>
    </location>
</feature>
<accession>A0A1A8KKF3</accession>
<feature type="region of interest" description="Disordered" evidence="1">
    <location>
        <begin position="1"/>
        <end position="25"/>
    </location>
</feature>
<feature type="non-terminal residue" evidence="2">
    <location>
        <position position="110"/>
    </location>
</feature>
<proteinExistence type="predicted"/>